<dbReference type="AlphaFoldDB" id="A0A6J4MF88"/>
<feature type="compositionally biased region" description="Basic and acidic residues" evidence="1">
    <location>
        <begin position="1"/>
        <end position="12"/>
    </location>
</feature>
<proteinExistence type="predicted"/>
<reference evidence="2" key="1">
    <citation type="submission" date="2020-02" db="EMBL/GenBank/DDBJ databases">
        <authorList>
            <person name="Meier V. D."/>
        </authorList>
    </citation>
    <scope>NUCLEOTIDE SEQUENCE</scope>
    <source>
        <strain evidence="2">AVDCRST_MAG68</strain>
    </source>
</reference>
<feature type="compositionally biased region" description="Low complexity" evidence="1">
    <location>
        <begin position="133"/>
        <end position="143"/>
    </location>
</feature>
<name>A0A6J4MF88_9BACT</name>
<feature type="non-terminal residue" evidence="2">
    <location>
        <position position="143"/>
    </location>
</feature>
<evidence type="ECO:0000256" key="1">
    <source>
        <dbReference type="SAM" id="MobiDB-lite"/>
    </source>
</evidence>
<gene>
    <name evidence="2" type="ORF">AVDCRST_MAG68-4196</name>
</gene>
<feature type="non-terminal residue" evidence="2">
    <location>
        <position position="1"/>
    </location>
</feature>
<feature type="compositionally biased region" description="Basic residues" evidence="1">
    <location>
        <begin position="94"/>
        <end position="106"/>
    </location>
</feature>
<accession>A0A6J4MF88</accession>
<feature type="region of interest" description="Disordered" evidence="1">
    <location>
        <begin position="90"/>
        <end position="143"/>
    </location>
</feature>
<evidence type="ECO:0000313" key="2">
    <source>
        <dbReference type="EMBL" id="CAA9357733.1"/>
    </source>
</evidence>
<feature type="region of interest" description="Disordered" evidence="1">
    <location>
        <begin position="1"/>
        <end position="20"/>
    </location>
</feature>
<organism evidence="2">
    <name type="scientific">uncultured Gemmatimonadota bacterium</name>
    <dbReference type="NCBI Taxonomy" id="203437"/>
    <lineage>
        <taxon>Bacteria</taxon>
        <taxon>Pseudomonadati</taxon>
        <taxon>Gemmatimonadota</taxon>
        <taxon>environmental samples</taxon>
    </lineage>
</organism>
<dbReference type="EMBL" id="CADCTW010000191">
    <property type="protein sequence ID" value="CAA9357733.1"/>
    <property type="molecule type" value="Genomic_DNA"/>
</dbReference>
<feature type="compositionally biased region" description="Basic and acidic residues" evidence="1">
    <location>
        <begin position="123"/>
        <end position="132"/>
    </location>
</feature>
<sequence length="143" mass="13960">DGRRFGVAERRGGRGPGALPAAGRRVRGCAGGAAACGGNAGAGADPRGRGGPLPVPRAGCAGPVAGAAFPRAQLGRGALRPAARALLRCAAHPRGARRRPGARRNGHPGPHAPVDCPSAGGGARERPHRDGCARAAAGDGEAI</sequence>
<protein>
    <submittedName>
        <fullName evidence="2">Uncharacterized protein</fullName>
    </submittedName>
</protein>